<dbReference type="Gene3D" id="3.40.10.10">
    <property type="entry name" value="DNA Methylphosphotriester Repair Domain"/>
    <property type="match status" value="1"/>
</dbReference>
<dbReference type="Gene3D" id="1.10.10.10">
    <property type="entry name" value="Winged helix-like DNA-binding domain superfamily/Winged helix DNA-binding domain"/>
    <property type="match status" value="1"/>
</dbReference>
<dbReference type="AlphaFoldDB" id="A0A9Q2RY99"/>
<dbReference type="GO" id="GO:0008270">
    <property type="term" value="F:zinc ion binding"/>
    <property type="evidence" value="ECO:0007669"/>
    <property type="project" value="InterPro"/>
</dbReference>
<dbReference type="InterPro" id="IPR016221">
    <property type="entry name" value="Bifunct_regulatory_prot_Ada"/>
</dbReference>
<keyword evidence="6" id="KW-0227">DNA damage</keyword>
<proteinExistence type="inferred from homology"/>
<evidence type="ECO:0000256" key="3">
    <source>
        <dbReference type="ARBA" id="ARBA00011918"/>
    </source>
</evidence>
<dbReference type="PIRSF" id="PIRSF000409">
    <property type="entry name" value="Ada"/>
    <property type="match status" value="1"/>
</dbReference>
<dbReference type="InterPro" id="IPR004026">
    <property type="entry name" value="Ada_DNA_repair_Zn-bd"/>
</dbReference>
<dbReference type="CDD" id="cd06445">
    <property type="entry name" value="ATase"/>
    <property type="match status" value="1"/>
</dbReference>
<dbReference type="SUPFAM" id="SSF46767">
    <property type="entry name" value="Methylated DNA-protein cysteine methyltransferase, C-terminal domain"/>
    <property type="match status" value="1"/>
</dbReference>
<evidence type="ECO:0000256" key="7">
    <source>
        <dbReference type="ARBA" id="ARBA00023159"/>
    </source>
</evidence>
<feature type="active site" description="Nucleophile; methyl group acceptor from either O6-methylguanine or O4-methylthymine" evidence="10">
    <location>
        <position position="318"/>
    </location>
</feature>
<dbReference type="InterPro" id="IPR036217">
    <property type="entry name" value="MethylDNA_cys_MeTrfase_DNAb"/>
</dbReference>
<name>A0A9Q2RY99_9RHOB</name>
<evidence type="ECO:0000259" key="12">
    <source>
        <dbReference type="PROSITE" id="PS01124"/>
    </source>
</evidence>
<evidence type="ECO:0000256" key="2">
    <source>
        <dbReference type="ARBA" id="ARBA00008711"/>
    </source>
</evidence>
<dbReference type="InterPro" id="IPR014048">
    <property type="entry name" value="MethylDNA_cys_MeTrfase_DNA-bd"/>
</dbReference>
<comment type="caution">
    <text evidence="13">The sequence shown here is derived from an EMBL/GenBank/DDBJ whole genome shotgun (WGS) entry which is preliminary data.</text>
</comment>
<sequence>MLFDLPDHDTLYRALLARDDRYDGHAFVCVSSTGVFCRLTCPARKPKRENCTFHDTVGACIEAGFRPCKRCHPLQPMASGDPAIAAMLAALDERPAFRWSETDVVRMGFDPSTIRRSFKRQFGMTFLEMARQRRLRDGFETMSSGGKVIEAQIDAQFDSASAFSAAFARLLGRAPGRLDRAPLLFADWVSTPLGDMISVTSQTELHLLEFTDRKALKTELGKLDAQCKGRLGIGQTAPGQQLKAELAAFFAGTSAVFATPLAYHGAPFAQLVWDELRRIPPGVTRSYSQIAAQIGRPEATRAVGRANGANQIALVVPCHRVIGADGALTGYGGGLWRKQKLLEIERQYLPAPQERAQP</sequence>
<evidence type="ECO:0000256" key="9">
    <source>
        <dbReference type="ARBA" id="ARBA00049348"/>
    </source>
</evidence>
<dbReference type="InterPro" id="IPR001497">
    <property type="entry name" value="MethylDNA_cys_MeTrfase_AS"/>
</dbReference>
<gene>
    <name evidence="13" type="ORF">JQX14_15585</name>
</gene>
<feature type="binding site" evidence="11">
    <location>
        <position position="71"/>
    </location>
    <ligand>
        <name>Zn(2+)</name>
        <dbReference type="ChEBI" id="CHEBI:29105"/>
    </ligand>
</feature>
<dbReference type="SUPFAM" id="SSF57884">
    <property type="entry name" value="Ada DNA repair protein, N-terminal domain (N-Ada 10)"/>
    <property type="match status" value="1"/>
</dbReference>
<feature type="domain" description="HTH araC/xylS-type" evidence="12">
    <location>
        <begin position="107"/>
        <end position="181"/>
    </location>
</feature>
<dbReference type="PROSITE" id="PS00374">
    <property type="entry name" value="MGMT"/>
    <property type="match status" value="1"/>
</dbReference>
<reference evidence="13" key="1">
    <citation type="submission" date="2021-01" db="EMBL/GenBank/DDBJ databases">
        <title>Diatom-associated Roseobacters Show Island Model of Population Structure.</title>
        <authorList>
            <person name="Qu L."/>
            <person name="Feng X."/>
            <person name="Chen Y."/>
            <person name="Li L."/>
            <person name="Wang X."/>
            <person name="Hu Z."/>
            <person name="Wang H."/>
            <person name="Luo H."/>
        </authorList>
    </citation>
    <scope>NUCLEOTIDE SEQUENCE</scope>
    <source>
        <strain evidence="13">SM26-45</strain>
    </source>
</reference>
<dbReference type="InterPro" id="IPR035451">
    <property type="entry name" value="Ada-like_dom_sf"/>
</dbReference>
<evidence type="ECO:0000256" key="1">
    <source>
        <dbReference type="ARBA" id="ARBA00001286"/>
    </source>
</evidence>
<protein>
    <recommendedName>
        <fullName evidence="3">methylated-DNA--[protein]-cysteine S-methyltransferase</fullName>
        <ecNumber evidence="3">2.1.1.63</ecNumber>
    </recommendedName>
</protein>
<dbReference type="PANTHER" id="PTHR10815:SF5">
    <property type="entry name" value="METHYLATED-DNA--PROTEIN-CYSTEINE METHYLTRANSFERASE"/>
    <property type="match status" value="1"/>
</dbReference>
<comment type="catalytic activity">
    <reaction evidence="9">
        <text>a 6-O-methyl-2'-deoxyguanosine in DNA + L-cysteinyl-[protein] = S-methyl-L-cysteinyl-[protein] + a 2'-deoxyguanosine in DNA</text>
        <dbReference type="Rhea" id="RHEA:24000"/>
        <dbReference type="Rhea" id="RHEA-COMP:10131"/>
        <dbReference type="Rhea" id="RHEA-COMP:10132"/>
        <dbReference type="Rhea" id="RHEA-COMP:11367"/>
        <dbReference type="Rhea" id="RHEA-COMP:11368"/>
        <dbReference type="ChEBI" id="CHEBI:29950"/>
        <dbReference type="ChEBI" id="CHEBI:82612"/>
        <dbReference type="ChEBI" id="CHEBI:85445"/>
        <dbReference type="ChEBI" id="CHEBI:85448"/>
        <dbReference type="EC" id="2.1.1.63"/>
    </reaction>
</comment>
<dbReference type="GO" id="GO:0043565">
    <property type="term" value="F:sequence-specific DNA binding"/>
    <property type="evidence" value="ECO:0007669"/>
    <property type="project" value="InterPro"/>
</dbReference>
<comment type="similarity">
    <text evidence="2">Belongs to the MGMT family.</text>
</comment>
<comment type="catalytic activity">
    <reaction evidence="1">
        <text>a 4-O-methyl-thymidine in DNA + L-cysteinyl-[protein] = a thymidine in DNA + S-methyl-L-cysteinyl-[protein]</text>
        <dbReference type="Rhea" id="RHEA:53428"/>
        <dbReference type="Rhea" id="RHEA-COMP:10131"/>
        <dbReference type="Rhea" id="RHEA-COMP:10132"/>
        <dbReference type="Rhea" id="RHEA-COMP:13555"/>
        <dbReference type="Rhea" id="RHEA-COMP:13556"/>
        <dbReference type="ChEBI" id="CHEBI:29950"/>
        <dbReference type="ChEBI" id="CHEBI:82612"/>
        <dbReference type="ChEBI" id="CHEBI:137386"/>
        <dbReference type="ChEBI" id="CHEBI:137387"/>
        <dbReference type="EC" id="2.1.1.63"/>
    </reaction>
</comment>
<dbReference type="GO" id="GO:0003908">
    <property type="term" value="F:methylated-DNA-[protein]-cysteine S-methyltransferase activity"/>
    <property type="evidence" value="ECO:0007669"/>
    <property type="project" value="UniProtKB-EC"/>
</dbReference>
<organism evidence="13 14">
    <name type="scientific">Pseudosulfitobacter pseudonitzschiae</name>
    <dbReference type="NCBI Taxonomy" id="1402135"/>
    <lineage>
        <taxon>Bacteria</taxon>
        <taxon>Pseudomonadati</taxon>
        <taxon>Pseudomonadota</taxon>
        <taxon>Alphaproteobacteria</taxon>
        <taxon>Rhodobacterales</taxon>
        <taxon>Roseobacteraceae</taxon>
        <taxon>Pseudosulfitobacter</taxon>
    </lineage>
</organism>
<evidence type="ECO:0000256" key="10">
    <source>
        <dbReference type="PIRSR" id="PIRSR000409-1"/>
    </source>
</evidence>
<dbReference type="EC" id="2.1.1.63" evidence="3"/>
<dbReference type="PROSITE" id="PS01124">
    <property type="entry name" value="HTH_ARAC_FAMILY_2"/>
    <property type="match status" value="1"/>
</dbReference>
<dbReference type="FunFam" id="1.10.10.10:FF:000214">
    <property type="entry name" value="Methylated-DNA--protein-cysteine methyltransferase"/>
    <property type="match status" value="1"/>
</dbReference>
<dbReference type="PANTHER" id="PTHR10815">
    <property type="entry name" value="METHYLATED-DNA--PROTEIN-CYSTEINE METHYLTRANSFERASE"/>
    <property type="match status" value="1"/>
</dbReference>
<comment type="cofactor">
    <cofactor evidence="11">
        <name>Zn(2+)</name>
        <dbReference type="ChEBI" id="CHEBI:29105"/>
    </cofactor>
    <text evidence="11">Binds 1 zinc ion per subunit.</text>
</comment>
<dbReference type="Pfam" id="PF02805">
    <property type="entry name" value="Ada_Zn_binding"/>
    <property type="match status" value="1"/>
</dbReference>
<feature type="binding site" evidence="11">
    <location>
        <position position="37"/>
    </location>
    <ligand>
        <name>Zn(2+)</name>
        <dbReference type="ChEBI" id="CHEBI:29105"/>
    </ligand>
</feature>
<keyword evidence="5" id="KW-0808">Transferase</keyword>
<dbReference type="Proteomes" id="UP000809337">
    <property type="component" value="Unassembled WGS sequence"/>
</dbReference>
<accession>A0A9Q2RY99</accession>
<dbReference type="InterPro" id="IPR036388">
    <property type="entry name" value="WH-like_DNA-bd_sf"/>
</dbReference>
<dbReference type="Gene3D" id="3.30.160.70">
    <property type="entry name" value="Methylated DNA-protein cysteine methyltransferase domain"/>
    <property type="match status" value="1"/>
</dbReference>
<dbReference type="EMBL" id="JAFBWN010000011">
    <property type="protein sequence ID" value="MBM2355974.1"/>
    <property type="molecule type" value="Genomic_DNA"/>
</dbReference>
<dbReference type="Gene3D" id="1.10.10.60">
    <property type="entry name" value="Homeodomain-like"/>
    <property type="match status" value="1"/>
</dbReference>
<evidence type="ECO:0000256" key="5">
    <source>
        <dbReference type="ARBA" id="ARBA00022679"/>
    </source>
</evidence>
<feature type="binding site" evidence="11">
    <location>
        <position position="41"/>
    </location>
    <ligand>
        <name>Zn(2+)</name>
        <dbReference type="ChEBI" id="CHEBI:29105"/>
    </ligand>
</feature>
<evidence type="ECO:0000256" key="11">
    <source>
        <dbReference type="PIRSR" id="PIRSR000409-3"/>
    </source>
</evidence>
<keyword evidence="11" id="KW-0479">Metal-binding</keyword>
<evidence type="ECO:0000313" key="13">
    <source>
        <dbReference type="EMBL" id="MBM2355974.1"/>
    </source>
</evidence>
<keyword evidence="11" id="KW-0862">Zinc</keyword>
<dbReference type="SUPFAM" id="SSF53155">
    <property type="entry name" value="Methylated DNA-protein cysteine methyltransferase domain"/>
    <property type="match status" value="1"/>
</dbReference>
<dbReference type="InterPro" id="IPR036631">
    <property type="entry name" value="MGMT_N_sf"/>
</dbReference>
<keyword evidence="4" id="KW-0489">Methyltransferase</keyword>
<evidence type="ECO:0000256" key="8">
    <source>
        <dbReference type="ARBA" id="ARBA00023204"/>
    </source>
</evidence>
<evidence type="ECO:0000313" key="14">
    <source>
        <dbReference type="Proteomes" id="UP000809337"/>
    </source>
</evidence>
<evidence type="ECO:0000256" key="4">
    <source>
        <dbReference type="ARBA" id="ARBA00022603"/>
    </source>
</evidence>
<dbReference type="Pfam" id="PF12833">
    <property type="entry name" value="HTH_18"/>
    <property type="match status" value="1"/>
</dbReference>
<dbReference type="SMART" id="SM00342">
    <property type="entry name" value="HTH_ARAC"/>
    <property type="match status" value="1"/>
</dbReference>
<dbReference type="InterPro" id="IPR018060">
    <property type="entry name" value="HTH_AraC"/>
</dbReference>
<evidence type="ECO:0000256" key="6">
    <source>
        <dbReference type="ARBA" id="ARBA00022763"/>
    </source>
</evidence>
<feature type="binding site" evidence="11">
    <location>
        <position position="68"/>
    </location>
    <ligand>
        <name>Zn(2+)</name>
        <dbReference type="ChEBI" id="CHEBI:29105"/>
    </ligand>
</feature>
<dbReference type="GO" id="GO:0006281">
    <property type="term" value="P:DNA repair"/>
    <property type="evidence" value="ECO:0007669"/>
    <property type="project" value="UniProtKB-KW"/>
</dbReference>
<dbReference type="GO" id="GO:0032259">
    <property type="term" value="P:methylation"/>
    <property type="evidence" value="ECO:0007669"/>
    <property type="project" value="UniProtKB-KW"/>
</dbReference>
<dbReference type="Pfam" id="PF01035">
    <property type="entry name" value="DNA_binding_1"/>
    <property type="match status" value="1"/>
</dbReference>
<keyword evidence="7" id="KW-0010">Activator</keyword>
<feature type="active site" description="Nucleophile; methyl group acceptor from methylphosphotriester" evidence="10">
    <location>
        <position position="37"/>
    </location>
</feature>
<dbReference type="NCBIfam" id="TIGR00589">
    <property type="entry name" value="ogt"/>
    <property type="match status" value="1"/>
</dbReference>
<dbReference type="RefSeq" id="WP_231034751.1">
    <property type="nucleotide sequence ID" value="NZ_JAJNGX010000011.1"/>
</dbReference>
<keyword evidence="8" id="KW-0234">DNA repair</keyword>
<dbReference type="GO" id="GO:0003700">
    <property type="term" value="F:DNA-binding transcription factor activity"/>
    <property type="evidence" value="ECO:0007669"/>
    <property type="project" value="InterPro"/>
</dbReference>